<evidence type="ECO:0000313" key="3">
    <source>
        <dbReference type="Proteomes" id="UP000295124"/>
    </source>
</evidence>
<dbReference type="PROSITE" id="PS50995">
    <property type="entry name" value="HTH_MARR_2"/>
    <property type="match status" value="1"/>
</dbReference>
<dbReference type="InterPro" id="IPR036388">
    <property type="entry name" value="WH-like_DNA-bd_sf"/>
</dbReference>
<evidence type="ECO:0000313" key="2">
    <source>
        <dbReference type="EMBL" id="TDD43686.1"/>
    </source>
</evidence>
<dbReference type="GO" id="GO:0003700">
    <property type="term" value="F:DNA-binding transcription factor activity"/>
    <property type="evidence" value="ECO:0007669"/>
    <property type="project" value="InterPro"/>
</dbReference>
<dbReference type="Gene3D" id="1.10.10.10">
    <property type="entry name" value="Winged helix-like DNA-binding domain superfamily/Winged helix DNA-binding domain"/>
    <property type="match status" value="1"/>
</dbReference>
<reference evidence="2 3" key="1">
    <citation type="submission" date="2019-03" db="EMBL/GenBank/DDBJ databases">
        <title>Draft genome sequences of novel Actinobacteria.</title>
        <authorList>
            <person name="Sahin N."/>
            <person name="Ay H."/>
            <person name="Saygin H."/>
        </authorList>
    </citation>
    <scope>NUCLEOTIDE SEQUENCE [LARGE SCALE GENOMIC DNA]</scope>
    <source>
        <strain evidence="2 3">JCM 13523</strain>
    </source>
</reference>
<sequence length="163" mass="17385">MTDGAGLSDRELRTWRTFLGVATVLNQQVEQQLKDTAGLSHPQYEVLARLSNAPDGELRMTELAGIALTSKSGLSYQVAQLEKAGLVQRRPCATDERGIVAVLTEAGWAKLRESAPNHLALVRSAFVESLSANEFAALTAAVDALGTHLGLTGETVTALRVQS</sequence>
<dbReference type="InterPro" id="IPR036390">
    <property type="entry name" value="WH_DNA-bd_sf"/>
</dbReference>
<proteinExistence type="predicted"/>
<keyword evidence="3" id="KW-1185">Reference proteome</keyword>
<gene>
    <name evidence="2" type="ORF">E1263_41425</name>
</gene>
<evidence type="ECO:0000259" key="1">
    <source>
        <dbReference type="PROSITE" id="PS50995"/>
    </source>
</evidence>
<feature type="domain" description="HTH marR-type" evidence="1">
    <location>
        <begin position="11"/>
        <end position="147"/>
    </location>
</feature>
<dbReference type="SUPFAM" id="SSF46785">
    <property type="entry name" value="Winged helix' DNA-binding domain"/>
    <property type="match status" value="1"/>
</dbReference>
<dbReference type="InterPro" id="IPR000835">
    <property type="entry name" value="HTH_MarR-typ"/>
</dbReference>
<dbReference type="PANTHER" id="PTHR33164">
    <property type="entry name" value="TRANSCRIPTIONAL REGULATOR, MARR FAMILY"/>
    <property type="match status" value="1"/>
</dbReference>
<dbReference type="SMART" id="SM00347">
    <property type="entry name" value="HTH_MARR"/>
    <property type="match status" value="1"/>
</dbReference>
<dbReference type="Pfam" id="PF12802">
    <property type="entry name" value="MarR_2"/>
    <property type="match status" value="1"/>
</dbReference>
<organism evidence="2 3">
    <name type="scientific">Kribbella antibiotica</name>
    <dbReference type="NCBI Taxonomy" id="190195"/>
    <lineage>
        <taxon>Bacteria</taxon>
        <taxon>Bacillati</taxon>
        <taxon>Actinomycetota</taxon>
        <taxon>Actinomycetes</taxon>
        <taxon>Propionibacteriales</taxon>
        <taxon>Kribbellaceae</taxon>
        <taxon>Kribbella</taxon>
    </lineage>
</organism>
<name>A0A4R4YG50_9ACTN</name>
<dbReference type="InterPro" id="IPR039422">
    <property type="entry name" value="MarR/SlyA-like"/>
</dbReference>
<comment type="caution">
    <text evidence="2">The sequence shown here is derived from an EMBL/GenBank/DDBJ whole genome shotgun (WGS) entry which is preliminary data.</text>
</comment>
<dbReference type="RefSeq" id="WP_132177791.1">
    <property type="nucleotide sequence ID" value="NZ_SMKX01000254.1"/>
</dbReference>
<dbReference type="AlphaFoldDB" id="A0A4R4YG50"/>
<dbReference type="GO" id="GO:0006950">
    <property type="term" value="P:response to stress"/>
    <property type="evidence" value="ECO:0007669"/>
    <property type="project" value="TreeGrafter"/>
</dbReference>
<dbReference type="OrthoDB" id="3821431at2"/>
<dbReference type="Proteomes" id="UP000295124">
    <property type="component" value="Unassembled WGS sequence"/>
</dbReference>
<dbReference type="PANTHER" id="PTHR33164:SF99">
    <property type="entry name" value="MARR FAMILY REGULATORY PROTEIN"/>
    <property type="match status" value="1"/>
</dbReference>
<accession>A0A4R4YG50</accession>
<protein>
    <submittedName>
        <fullName evidence="2">MarR family transcriptional regulator</fullName>
    </submittedName>
</protein>
<dbReference type="EMBL" id="SMKX01000254">
    <property type="protein sequence ID" value="TDD43686.1"/>
    <property type="molecule type" value="Genomic_DNA"/>
</dbReference>